<dbReference type="InterPro" id="IPR014721">
    <property type="entry name" value="Ribsml_uS5_D2-typ_fold_subgr"/>
</dbReference>
<accession>A0A382Z322</accession>
<sequence>IQKMNPDNRLLLKQAGMLTRDSREVERKKYGQPGARKKFQFSKR</sequence>
<evidence type="ECO:0000313" key="5">
    <source>
        <dbReference type="EMBL" id="SVD89710.1"/>
    </source>
</evidence>
<dbReference type="GO" id="GO:0015935">
    <property type="term" value="C:small ribosomal subunit"/>
    <property type="evidence" value="ECO:0007669"/>
    <property type="project" value="TreeGrafter"/>
</dbReference>
<feature type="region of interest" description="Disordered" evidence="4">
    <location>
        <begin position="21"/>
        <end position="44"/>
    </location>
</feature>
<evidence type="ECO:0000256" key="2">
    <source>
        <dbReference type="ARBA" id="ARBA00022980"/>
    </source>
</evidence>
<feature type="non-terminal residue" evidence="5">
    <location>
        <position position="1"/>
    </location>
</feature>
<dbReference type="InterPro" id="IPR020568">
    <property type="entry name" value="Ribosomal_Su5_D2-typ_SF"/>
</dbReference>
<dbReference type="PANTHER" id="PTHR21569:SF1">
    <property type="entry name" value="SMALL RIBOSOMAL SUBUNIT PROTEIN US9M"/>
    <property type="match status" value="1"/>
</dbReference>
<protein>
    <recommendedName>
        <fullName evidence="6">30S ribosomal protein S9</fullName>
    </recommendedName>
</protein>
<evidence type="ECO:0008006" key="6">
    <source>
        <dbReference type="Google" id="ProtNLM"/>
    </source>
</evidence>
<evidence type="ECO:0000256" key="3">
    <source>
        <dbReference type="ARBA" id="ARBA00023274"/>
    </source>
</evidence>
<dbReference type="GO" id="GO:0006412">
    <property type="term" value="P:translation"/>
    <property type="evidence" value="ECO:0007669"/>
    <property type="project" value="InterPro"/>
</dbReference>
<dbReference type="GO" id="GO:0003735">
    <property type="term" value="F:structural constituent of ribosome"/>
    <property type="evidence" value="ECO:0007669"/>
    <property type="project" value="InterPro"/>
</dbReference>
<reference evidence="5" key="1">
    <citation type="submission" date="2018-05" db="EMBL/GenBank/DDBJ databases">
        <authorList>
            <person name="Lanie J.A."/>
            <person name="Ng W.-L."/>
            <person name="Kazmierczak K.M."/>
            <person name="Andrzejewski T.M."/>
            <person name="Davidsen T.M."/>
            <person name="Wayne K.J."/>
            <person name="Tettelin H."/>
            <person name="Glass J.I."/>
            <person name="Rusch D."/>
            <person name="Podicherti R."/>
            <person name="Tsui H.-C.T."/>
            <person name="Winkler M.E."/>
        </authorList>
    </citation>
    <scope>NUCLEOTIDE SEQUENCE</scope>
</reference>
<evidence type="ECO:0000256" key="1">
    <source>
        <dbReference type="ARBA" id="ARBA00005251"/>
    </source>
</evidence>
<dbReference type="PANTHER" id="PTHR21569">
    <property type="entry name" value="RIBOSOMAL PROTEIN S9"/>
    <property type="match status" value="1"/>
</dbReference>
<dbReference type="InterPro" id="IPR000754">
    <property type="entry name" value="Ribosomal_uS9"/>
</dbReference>
<keyword evidence="3" id="KW-0687">Ribonucleoprotein</keyword>
<dbReference type="AlphaFoldDB" id="A0A382Z322"/>
<proteinExistence type="inferred from homology"/>
<dbReference type="Gene3D" id="3.30.230.10">
    <property type="match status" value="1"/>
</dbReference>
<name>A0A382Z322_9ZZZZ</name>
<organism evidence="5">
    <name type="scientific">marine metagenome</name>
    <dbReference type="NCBI Taxonomy" id="408172"/>
    <lineage>
        <taxon>unclassified sequences</taxon>
        <taxon>metagenomes</taxon>
        <taxon>ecological metagenomes</taxon>
    </lineage>
</organism>
<dbReference type="Pfam" id="PF00380">
    <property type="entry name" value="Ribosomal_S9"/>
    <property type="match status" value="1"/>
</dbReference>
<dbReference type="EMBL" id="UINC01180490">
    <property type="protein sequence ID" value="SVD89710.1"/>
    <property type="molecule type" value="Genomic_DNA"/>
</dbReference>
<keyword evidence="2" id="KW-0689">Ribosomal protein</keyword>
<comment type="similarity">
    <text evidence="1">Belongs to the universal ribosomal protein uS9 family.</text>
</comment>
<dbReference type="GO" id="GO:0003723">
    <property type="term" value="F:RNA binding"/>
    <property type="evidence" value="ECO:0007669"/>
    <property type="project" value="TreeGrafter"/>
</dbReference>
<feature type="compositionally biased region" description="Basic residues" evidence="4">
    <location>
        <begin position="35"/>
        <end position="44"/>
    </location>
</feature>
<gene>
    <name evidence="5" type="ORF">METZ01_LOCUS442564</name>
</gene>
<dbReference type="SUPFAM" id="SSF54211">
    <property type="entry name" value="Ribosomal protein S5 domain 2-like"/>
    <property type="match status" value="1"/>
</dbReference>
<evidence type="ECO:0000256" key="4">
    <source>
        <dbReference type="SAM" id="MobiDB-lite"/>
    </source>
</evidence>